<evidence type="ECO:0000256" key="1">
    <source>
        <dbReference type="ARBA" id="ARBA00006815"/>
    </source>
</evidence>
<evidence type="ECO:0000256" key="4">
    <source>
        <dbReference type="HAMAP-Rule" id="MF_00329"/>
    </source>
</evidence>
<dbReference type="NCBIfam" id="NF003079">
    <property type="entry name" value="PRK04005.1"/>
    <property type="match status" value="1"/>
</dbReference>
<sequence>MRRTGPTNYVLRKTIRLLRSYANKYNARVWRYVAELLARPARRRVVVNLSKINRHAKDGDTIVVPGKVLGAGIIDRKVTVAAVAFSQQAVLKIKASGGKVLHVLELVKENPHGTNVKVII</sequence>
<dbReference type="AlphaFoldDB" id="A0A7C2VB19"/>
<dbReference type="PANTHER" id="PTHR10934:SF2">
    <property type="entry name" value="LARGE RIBOSOMAL SUBUNIT PROTEIN EL18"/>
    <property type="match status" value="1"/>
</dbReference>
<dbReference type="Gene3D" id="3.100.10.10">
    <property type="match status" value="1"/>
</dbReference>
<comment type="caution">
    <text evidence="6">The sequence shown here is derived from an EMBL/GenBank/DDBJ whole genome shotgun (WGS) entry which is preliminary data.</text>
</comment>
<dbReference type="Pfam" id="PF17135">
    <property type="entry name" value="Ribosomal_L18"/>
    <property type="match status" value="1"/>
</dbReference>
<dbReference type="SUPFAM" id="SSF52080">
    <property type="entry name" value="Ribosomal proteins L15p and L18e"/>
    <property type="match status" value="1"/>
</dbReference>
<proteinExistence type="inferred from homology"/>
<dbReference type="HAMAP" id="MF_00329">
    <property type="entry name" value="Ribosomal_eL18"/>
    <property type="match status" value="1"/>
</dbReference>
<dbReference type="GO" id="GO:0003735">
    <property type="term" value="F:structural constituent of ribosome"/>
    <property type="evidence" value="ECO:0007669"/>
    <property type="project" value="InterPro"/>
</dbReference>
<dbReference type="EMBL" id="DSGT01000006">
    <property type="protein sequence ID" value="HEW52954.1"/>
    <property type="molecule type" value="Genomic_DNA"/>
</dbReference>
<evidence type="ECO:0000256" key="3">
    <source>
        <dbReference type="ARBA" id="ARBA00023274"/>
    </source>
</evidence>
<dbReference type="GO" id="GO:0006412">
    <property type="term" value="P:translation"/>
    <property type="evidence" value="ECO:0007669"/>
    <property type="project" value="UniProtKB-UniRule"/>
</dbReference>
<evidence type="ECO:0000256" key="2">
    <source>
        <dbReference type="ARBA" id="ARBA00022980"/>
    </source>
</evidence>
<keyword evidence="3 4" id="KW-0687">Ribonucleoprotein</keyword>
<accession>A0A7C2VB19</accession>
<gene>
    <name evidence="4" type="primary">rpl18e</name>
    <name evidence="6" type="ORF">ENO77_02110</name>
</gene>
<evidence type="ECO:0000313" key="6">
    <source>
        <dbReference type="EMBL" id="HEW52954.1"/>
    </source>
</evidence>
<dbReference type="PANTHER" id="PTHR10934">
    <property type="entry name" value="60S RIBOSOMAL PROTEIN L18"/>
    <property type="match status" value="1"/>
</dbReference>
<reference evidence="6" key="1">
    <citation type="journal article" date="2020" name="mSystems">
        <title>Genome- and Community-Level Interaction Insights into Carbon Utilization and Element Cycling Functions of Hydrothermarchaeota in Hydrothermal Sediment.</title>
        <authorList>
            <person name="Zhou Z."/>
            <person name="Liu Y."/>
            <person name="Xu W."/>
            <person name="Pan J."/>
            <person name="Luo Z.H."/>
            <person name="Li M."/>
        </authorList>
    </citation>
    <scope>NUCLEOTIDE SEQUENCE [LARGE SCALE GENOMIC DNA]</scope>
    <source>
        <strain evidence="6">SpSt-16</strain>
    </source>
</reference>
<protein>
    <recommendedName>
        <fullName evidence="4">Large ribosomal subunit protein eL18</fullName>
    </recommendedName>
</protein>
<comment type="similarity">
    <text evidence="1 4">Belongs to the eukaryotic ribosomal protein eL18 family.</text>
</comment>
<dbReference type="InterPro" id="IPR001196">
    <property type="entry name" value="Ribosomal_uL15_CS"/>
</dbReference>
<keyword evidence="2 4" id="KW-0689">Ribosomal protein</keyword>
<name>A0A7C2VB19_9CREN</name>
<feature type="domain" description="Large ribosomal subunit protein uL15/eL18" evidence="5">
    <location>
        <begin position="8"/>
        <end position="117"/>
    </location>
</feature>
<dbReference type="PROSITE" id="PS00475">
    <property type="entry name" value="RIBOSOMAL_L15"/>
    <property type="match status" value="1"/>
</dbReference>
<organism evidence="6">
    <name type="scientific">Ignisphaera aggregans</name>
    <dbReference type="NCBI Taxonomy" id="334771"/>
    <lineage>
        <taxon>Archaea</taxon>
        <taxon>Thermoproteota</taxon>
        <taxon>Thermoprotei</taxon>
        <taxon>Desulfurococcales</taxon>
        <taxon>Desulfurococcaceae</taxon>
        <taxon>Ignisphaera</taxon>
    </lineage>
</organism>
<dbReference type="InterPro" id="IPR036227">
    <property type="entry name" value="Ribosomal_uL15/eL18_sf"/>
</dbReference>
<dbReference type="GO" id="GO:0022625">
    <property type="term" value="C:cytosolic large ribosomal subunit"/>
    <property type="evidence" value="ECO:0007669"/>
    <property type="project" value="TreeGrafter"/>
</dbReference>
<evidence type="ECO:0000259" key="5">
    <source>
        <dbReference type="Pfam" id="PF17135"/>
    </source>
</evidence>
<dbReference type="InterPro" id="IPR000039">
    <property type="entry name" value="Ribosomal_eL18"/>
</dbReference>
<dbReference type="InterPro" id="IPR022947">
    <property type="entry name" value="Ribosomal_eL18_arc"/>
</dbReference>
<dbReference type="InterPro" id="IPR021131">
    <property type="entry name" value="Ribosomal_uL15/eL18"/>
</dbReference>
<dbReference type="GO" id="GO:0003723">
    <property type="term" value="F:RNA binding"/>
    <property type="evidence" value="ECO:0007669"/>
    <property type="project" value="TreeGrafter"/>
</dbReference>